<dbReference type="RefSeq" id="XP_066073495.1">
    <property type="nucleotide sequence ID" value="XM_066217398.1"/>
</dbReference>
<feature type="compositionally biased region" description="Low complexity" evidence="1">
    <location>
        <begin position="128"/>
        <end position="139"/>
    </location>
</feature>
<dbReference type="AlphaFoldDB" id="A0AAX4JMX6"/>
<accession>A0AAX4JMX6</accession>
<evidence type="ECO:0000256" key="1">
    <source>
        <dbReference type="SAM" id="MobiDB-lite"/>
    </source>
</evidence>
<feature type="region of interest" description="Disordered" evidence="1">
    <location>
        <begin position="170"/>
        <end position="195"/>
    </location>
</feature>
<evidence type="ECO:0000313" key="3">
    <source>
        <dbReference type="Proteomes" id="UP001355207"/>
    </source>
</evidence>
<dbReference type="GeneID" id="91092282"/>
<sequence length="195" mass="21233">MSSPAGETTASISDGLELESLDSQSLFNALTNVEKAIPELLLSVKPIISHLISSENLQQNGSVDEETSGILAREGVERYMNSLDKIQFILRQTVYYLHATKISSTTLLPPSINNIPTPFATTLPNPPSQQSQQQSQSDSSISGIELGLYANRIEEKILSDIVVALKALKEEKREGNKNADQNGASSDKMDVEDDQ</sequence>
<evidence type="ECO:0008006" key="4">
    <source>
        <dbReference type="Google" id="ProtNLM"/>
    </source>
</evidence>
<protein>
    <recommendedName>
        <fullName evidence="4">Mediator complex subunit 11</fullName>
    </recommendedName>
</protein>
<dbReference type="Proteomes" id="UP001355207">
    <property type="component" value="Chromosome 2"/>
</dbReference>
<keyword evidence="3" id="KW-1185">Reference proteome</keyword>
<gene>
    <name evidence="2" type="ORF">L201_001610</name>
</gene>
<dbReference type="EMBL" id="CP144099">
    <property type="protein sequence ID" value="WWC86732.1"/>
    <property type="molecule type" value="Genomic_DNA"/>
</dbReference>
<organism evidence="2 3">
    <name type="scientific">Kwoniella dendrophila CBS 6074</name>
    <dbReference type="NCBI Taxonomy" id="1295534"/>
    <lineage>
        <taxon>Eukaryota</taxon>
        <taxon>Fungi</taxon>
        <taxon>Dikarya</taxon>
        <taxon>Basidiomycota</taxon>
        <taxon>Agaricomycotina</taxon>
        <taxon>Tremellomycetes</taxon>
        <taxon>Tremellales</taxon>
        <taxon>Cryptococcaceae</taxon>
        <taxon>Kwoniella</taxon>
    </lineage>
</organism>
<proteinExistence type="predicted"/>
<evidence type="ECO:0000313" key="2">
    <source>
        <dbReference type="EMBL" id="WWC86732.1"/>
    </source>
</evidence>
<feature type="region of interest" description="Disordered" evidence="1">
    <location>
        <begin position="117"/>
        <end position="139"/>
    </location>
</feature>
<reference evidence="2 3" key="1">
    <citation type="submission" date="2024-01" db="EMBL/GenBank/DDBJ databases">
        <title>Comparative genomics of Cryptococcus and Kwoniella reveals pathogenesis evolution and contrasting modes of karyotype evolution via chromosome fusion or intercentromeric recombination.</title>
        <authorList>
            <person name="Coelho M.A."/>
            <person name="David-Palma M."/>
            <person name="Shea T."/>
            <person name="Bowers K."/>
            <person name="McGinley-Smith S."/>
            <person name="Mohammad A.W."/>
            <person name="Gnirke A."/>
            <person name="Yurkov A.M."/>
            <person name="Nowrousian M."/>
            <person name="Sun S."/>
            <person name="Cuomo C.A."/>
            <person name="Heitman J."/>
        </authorList>
    </citation>
    <scope>NUCLEOTIDE SEQUENCE [LARGE SCALE GENOMIC DNA]</scope>
    <source>
        <strain evidence="2 3">CBS 6074</strain>
    </source>
</reference>
<name>A0AAX4JMX6_9TREE</name>